<organism evidence="2">
    <name type="scientific">viral metagenome</name>
    <dbReference type="NCBI Taxonomy" id="1070528"/>
    <lineage>
        <taxon>unclassified sequences</taxon>
        <taxon>metagenomes</taxon>
        <taxon>organismal metagenomes</taxon>
    </lineage>
</organism>
<keyword evidence="1" id="KW-0812">Transmembrane</keyword>
<proteinExistence type="predicted"/>
<name>A0A6C0JRI2_9ZZZZ</name>
<evidence type="ECO:0000256" key="1">
    <source>
        <dbReference type="SAM" id="Phobius"/>
    </source>
</evidence>
<feature type="transmembrane region" description="Helical" evidence="1">
    <location>
        <begin position="6"/>
        <end position="25"/>
    </location>
</feature>
<sequence>MLFLSLNVGILAIFYTVLGGLLSYGMHHLFDEFDDGWKSKSIPYQLFDVSIELVLIGLIAFWTIFFIKDAPPVFPVSKEMDSFVDSYVSGIFFSFSLFLFFGDLESKIKYLYEKAVDPVVKKNFPTKGSILDGSLTFESRKTDKIKITY</sequence>
<feature type="transmembrane region" description="Helical" evidence="1">
    <location>
        <begin position="87"/>
        <end position="104"/>
    </location>
</feature>
<accession>A0A6C0JRI2</accession>
<evidence type="ECO:0000313" key="2">
    <source>
        <dbReference type="EMBL" id="QHU06488.1"/>
    </source>
</evidence>
<dbReference type="EMBL" id="MN740656">
    <property type="protein sequence ID" value="QHU06488.1"/>
    <property type="molecule type" value="Genomic_DNA"/>
</dbReference>
<feature type="transmembrane region" description="Helical" evidence="1">
    <location>
        <begin position="46"/>
        <end position="67"/>
    </location>
</feature>
<dbReference type="AlphaFoldDB" id="A0A6C0JRI2"/>
<keyword evidence="1" id="KW-1133">Transmembrane helix</keyword>
<protein>
    <submittedName>
        <fullName evidence="2">Uncharacterized protein</fullName>
    </submittedName>
</protein>
<keyword evidence="1" id="KW-0472">Membrane</keyword>
<reference evidence="2" key="1">
    <citation type="journal article" date="2020" name="Nature">
        <title>Giant virus diversity and host interactions through global metagenomics.</title>
        <authorList>
            <person name="Schulz F."/>
            <person name="Roux S."/>
            <person name="Paez-Espino D."/>
            <person name="Jungbluth S."/>
            <person name="Walsh D.A."/>
            <person name="Denef V.J."/>
            <person name="McMahon K.D."/>
            <person name="Konstantinidis K.T."/>
            <person name="Eloe-Fadrosh E.A."/>
            <person name="Kyrpides N.C."/>
            <person name="Woyke T."/>
        </authorList>
    </citation>
    <scope>NUCLEOTIDE SEQUENCE</scope>
    <source>
        <strain evidence="2">GVMAG-S-1035315-10</strain>
    </source>
</reference>